<accession>A5B3X8</accession>
<dbReference type="EMBL" id="AM445791">
    <property type="protein sequence ID" value="CAN78630.1"/>
    <property type="molecule type" value="Genomic_DNA"/>
</dbReference>
<gene>
    <name evidence="1" type="ORF">VITISV_042850</name>
</gene>
<organism evidence="1">
    <name type="scientific">Vitis vinifera</name>
    <name type="common">Grape</name>
    <dbReference type="NCBI Taxonomy" id="29760"/>
    <lineage>
        <taxon>Eukaryota</taxon>
        <taxon>Viridiplantae</taxon>
        <taxon>Streptophyta</taxon>
        <taxon>Embryophyta</taxon>
        <taxon>Tracheophyta</taxon>
        <taxon>Spermatophyta</taxon>
        <taxon>Magnoliopsida</taxon>
        <taxon>eudicotyledons</taxon>
        <taxon>Gunneridae</taxon>
        <taxon>Pentapetalae</taxon>
        <taxon>rosids</taxon>
        <taxon>Vitales</taxon>
        <taxon>Vitaceae</taxon>
        <taxon>Viteae</taxon>
        <taxon>Vitis</taxon>
    </lineage>
</organism>
<reference evidence="1" key="1">
    <citation type="journal article" date="2007" name="PLoS ONE">
        <title>The first genome sequence of an elite grapevine cultivar (Pinot noir Vitis vinifera L.): coping with a highly heterozygous genome.</title>
        <authorList>
            <person name="Velasco R."/>
            <person name="Zharkikh A."/>
            <person name="Troggio M."/>
            <person name="Cartwright D.A."/>
            <person name="Cestaro A."/>
            <person name="Pruss D."/>
            <person name="Pindo M."/>
            <person name="FitzGerald L.M."/>
            <person name="Vezzulli S."/>
            <person name="Reid J."/>
            <person name="Malacarne G."/>
            <person name="Iliev D."/>
            <person name="Coppola G."/>
            <person name="Wardell B."/>
            <person name="Micheletti D."/>
            <person name="Macalma T."/>
            <person name="Facci M."/>
            <person name="Mitchell J.T."/>
            <person name="Perazzolli M."/>
            <person name="Eldredge G."/>
            <person name="Gatto P."/>
            <person name="Oyzerski R."/>
            <person name="Moretto M."/>
            <person name="Gutin N."/>
            <person name="Stefanini M."/>
            <person name="Chen Y."/>
            <person name="Segala C."/>
            <person name="Davenport C."/>
            <person name="Dematte L."/>
            <person name="Mraz A."/>
            <person name="Battilana J."/>
            <person name="Stormo K."/>
            <person name="Costa F."/>
            <person name="Tao Q."/>
            <person name="Si-Ammour A."/>
            <person name="Harkins T."/>
            <person name="Lackey A."/>
            <person name="Perbost C."/>
            <person name="Taillon B."/>
            <person name="Stella A."/>
            <person name="Solovyev V."/>
            <person name="Fawcett J.A."/>
            <person name="Sterck L."/>
            <person name="Vandepoele K."/>
            <person name="Grando S.M."/>
            <person name="Toppo S."/>
            <person name="Moser C."/>
            <person name="Lanchbury J."/>
            <person name="Bogden R."/>
            <person name="Skolnick M."/>
            <person name="Sgaramella V."/>
            <person name="Bhatnagar S.K."/>
            <person name="Fontana P."/>
            <person name="Gutin A."/>
            <person name="Van de Peer Y."/>
            <person name="Salamini F."/>
            <person name="Viola R."/>
        </authorList>
    </citation>
    <scope>NUCLEOTIDE SEQUENCE</scope>
</reference>
<name>A5B3X8_VITVI</name>
<protein>
    <submittedName>
        <fullName evidence="1">Uncharacterized protein</fullName>
    </submittedName>
</protein>
<sequence length="121" mass="13567">MEDFATISQLRNECTGLQNGTRVPKGGFAAAKHLSKWLIDCETEDLKAWKARSHFTAAKRVYLAVKWHSCAKGPLHSYKKFRRGRLEAAKSFHSEGAIFAAAHFCCEISQPMLSPYFLSSS</sequence>
<proteinExistence type="predicted"/>
<evidence type="ECO:0000313" key="1">
    <source>
        <dbReference type="EMBL" id="CAN78630.1"/>
    </source>
</evidence>
<dbReference type="AlphaFoldDB" id="A5B3X8"/>